<dbReference type="Gene3D" id="3.20.200.10">
    <property type="entry name" value="MHCK/EF2 kinase"/>
    <property type="match status" value="1"/>
</dbReference>
<dbReference type="GO" id="GO:0005524">
    <property type="term" value="F:ATP binding"/>
    <property type="evidence" value="ECO:0007669"/>
    <property type="project" value="InterPro"/>
</dbReference>
<evidence type="ECO:0000313" key="10">
    <source>
        <dbReference type="Proteomes" id="UP000187209"/>
    </source>
</evidence>
<dbReference type="PANTHER" id="PTHR47763">
    <property type="entry name" value="ALPHA-PROTEIN KINASE VWKA"/>
    <property type="match status" value="1"/>
</dbReference>
<dbReference type="InterPro" id="IPR011009">
    <property type="entry name" value="Kinase-like_dom_sf"/>
</dbReference>
<dbReference type="Proteomes" id="UP000187209">
    <property type="component" value="Unassembled WGS sequence"/>
</dbReference>
<evidence type="ECO:0008006" key="11">
    <source>
        <dbReference type="Google" id="ProtNLM"/>
    </source>
</evidence>
<keyword evidence="4" id="KW-0808">Transferase</keyword>
<dbReference type="InterPro" id="IPR004166">
    <property type="entry name" value="a-kinase_dom"/>
</dbReference>
<proteinExistence type="predicted"/>
<feature type="domain" description="VWFA" evidence="7">
    <location>
        <begin position="144"/>
        <end position="225"/>
    </location>
</feature>
<dbReference type="InterPro" id="IPR056861">
    <property type="entry name" value="HMCN1-like_VWA"/>
</dbReference>
<dbReference type="InterPro" id="IPR052969">
    <property type="entry name" value="Thr-specific_kinase-like"/>
</dbReference>
<dbReference type="PANTHER" id="PTHR47763:SF4">
    <property type="entry name" value="ALPHA-PROTEIN KINASE VWKA"/>
    <property type="match status" value="1"/>
</dbReference>
<evidence type="ECO:0000256" key="4">
    <source>
        <dbReference type="ARBA" id="ARBA00022679"/>
    </source>
</evidence>
<dbReference type="GO" id="GO:0004674">
    <property type="term" value="F:protein serine/threonine kinase activity"/>
    <property type="evidence" value="ECO:0007669"/>
    <property type="project" value="UniProtKB-KW"/>
</dbReference>
<comment type="caution">
    <text evidence="9">The sequence shown here is derived from an EMBL/GenBank/DDBJ whole genome shotgun (WGS) entry which is preliminary data.</text>
</comment>
<keyword evidence="3" id="KW-0723">Serine/threonine-protein kinase</keyword>
<comment type="subcellular location">
    <subcellularLocation>
        <location evidence="1">Secreted</location>
    </subcellularLocation>
</comment>
<organism evidence="9 10">
    <name type="scientific">Stentor coeruleus</name>
    <dbReference type="NCBI Taxonomy" id="5963"/>
    <lineage>
        <taxon>Eukaryota</taxon>
        <taxon>Sar</taxon>
        <taxon>Alveolata</taxon>
        <taxon>Ciliophora</taxon>
        <taxon>Postciliodesmatophora</taxon>
        <taxon>Heterotrichea</taxon>
        <taxon>Heterotrichida</taxon>
        <taxon>Stentoridae</taxon>
        <taxon>Stentor</taxon>
    </lineage>
</organism>
<dbReference type="Gene3D" id="3.40.50.410">
    <property type="entry name" value="von Willebrand factor, type A domain"/>
    <property type="match status" value="1"/>
</dbReference>
<reference evidence="9 10" key="1">
    <citation type="submission" date="2016-11" db="EMBL/GenBank/DDBJ databases">
        <title>The macronuclear genome of Stentor coeruleus: a giant cell with tiny introns.</title>
        <authorList>
            <person name="Slabodnick M."/>
            <person name="Ruby J.G."/>
            <person name="Reiff S.B."/>
            <person name="Swart E.C."/>
            <person name="Gosai S."/>
            <person name="Prabakaran S."/>
            <person name="Witkowska E."/>
            <person name="Larue G.E."/>
            <person name="Fisher S."/>
            <person name="Freeman R.M."/>
            <person name="Gunawardena J."/>
            <person name="Chu W."/>
            <person name="Stover N.A."/>
            <person name="Gregory B.D."/>
            <person name="Nowacki M."/>
            <person name="Derisi J."/>
            <person name="Roy S.W."/>
            <person name="Marshall W.F."/>
            <person name="Sood P."/>
        </authorList>
    </citation>
    <scope>NUCLEOTIDE SEQUENCE [LARGE SCALE GENOMIC DNA]</scope>
    <source>
        <strain evidence="9">WM001</strain>
    </source>
</reference>
<evidence type="ECO:0000313" key="9">
    <source>
        <dbReference type="EMBL" id="OMJ65255.1"/>
    </source>
</evidence>
<protein>
    <recommendedName>
        <fullName evidence="11">Alpha-type protein kinase domain-containing protein</fullName>
    </recommendedName>
</protein>
<evidence type="ECO:0000256" key="3">
    <source>
        <dbReference type="ARBA" id="ARBA00022527"/>
    </source>
</evidence>
<name>A0A1R2ALE8_9CILI</name>
<gene>
    <name evidence="9" type="ORF">SteCoe_38688</name>
</gene>
<keyword evidence="2" id="KW-0964">Secreted</keyword>
<evidence type="ECO:0000259" key="8">
    <source>
        <dbReference type="PROSITE" id="PS51158"/>
    </source>
</evidence>
<feature type="domain" description="Alpha-type protein kinase" evidence="8">
    <location>
        <begin position="361"/>
        <end position="623"/>
    </location>
</feature>
<evidence type="ECO:0000259" key="7">
    <source>
        <dbReference type="PROSITE" id="PS50234"/>
    </source>
</evidence>
<sequence>MSNPVIEELIKYYESQGLTLEEMSNMSESDWKELPGQDGNPLNIIPKMALKAKAKQYKDSKIPSISSASQIRIKQLEEEKEALLKASRTKFIELEKLDKVKVEKSRRKVRISEFISFAWDITTRALRDVQKMISDLKVLGTTLDICFCIDGTGSMGGIINSVKQCIVQVSDKISLSTGMNCRFALVVYRDYCDGEMRTQVWDFTDSSALSSYLGEVNAYGGGDTSEDCFGGLLASIERVRWASPSKAIVWMGDAPQHGTEYNGGFDDSHSAGDPSGVTTSMIFKKLNEKNIVLVFCKLASFTDAMIAQMKLEVVPYGDNIFLQYNLEGDMATFLTITMHTTASMTAGYDSHKHHKLGKEKDYTLTHATWKIDPLWNTEEECKILSFKAFDGGDMHPLLDLLMDGAGVSERKSKINITNNPFEKGEMRLAYLGKITEKGGYFKKEVKKGVVKESRYEGRHNSRKVLIDQAHVQAVAQFMAEEFTIALKNISVTKKVMYVPVEILHIPSRSSGKNYFSLEPYLEGKYIKFNNNNGFVNKEIEAMHPLLQTFTHFTYHYTSGILMVVDVQGVINDEYYKLTDPAIHTADSKKILRDPTNLGTGGMSAFFASHVCNRFCQILKLKRPEELDTSTPMETSRKNGSLEVIDEEEAWSTFEEEA</sequence>
<dbReference type="InterPro" id="IPR036465">
    <property type="entry name" value="vWFA_dom_sf"/>
</dbReference>
<keyword evidence="6" id="KW-0418">Kinase</keyword>
<dbReference type="AlphaFoldDB" id="A0A1R2ALE8"/>
<dbReference type="Pfam" id="PF02816">
    <property type="entry name" value="Alpha_kinase"/>
    <property type="match status" value="1"/>
</dbReference>
<dbReference type="PROSITE" id="PS51158">
    <property type="entry name" value="ALPHA_KINASE"/>
    <property type="match status" value="1"/>
</dbReference>
<dbReference type="PROSITE" id="PS50234">
    <property type="entry name" value="VWFA"/>
    <property type="match status" value="1"/>
</dbReference>
<dbReference type="SUPFAM" id="SSF56112">
    <property type="entry name" value="Protein kinase-like (PK-like)"/>
    <property type="match status" value="1"/>
</dbReference>
<dbReference type="SUPFAM" id="SSF53300">
    <property type="entry name" value="vWA-like"/>
    <property type="match status" value="1"/>
</dbReference>
<dbReference type="EMBL" id="MPUH01002292">
    <property type="protein sequence ID" value="OMJ65255.1"/>
    <property type="molecule type" value="Genomic_DNA"/>
</dbReference>
<accession>A0A1R2ALE8</accession>
<evidence type="ECO:0000256" key="6">
    <source>
        <dbReference type="ARBA" id="ARBA00022777"/>
    </source>
</evidence>
<evidence type="ECO:0000256" key="2">
    <source>
        <dbReference type="ARBA" id="ARBA00022525"/>
    </source>
</evidence>
<keyword evidence="5" id="KW-0732">Signal</keyword>
<dbReference type="InterPro" id="IPR002035">
    <property type="entry name" value="VWF_A"/>
</dbReference>
<keyword evidence="10" id="KW-1185">Reference proteome</keyword>
<evidence type="ECO:0000256" key="5">
    <source>
        <dbReference type="ARBA" id="ARBA00022729"/>
    </source>
</evidence>
<evidence type="ECO:0000256" key="1">
    <source>
        <dbReference type="ARBA" id="ARBA00004613"/>
    </source>
</evidence>
<dbReference type="OrthoDB" id="430683at2759"/>
<dbReference type="CDD" id="cd00198">
    <property type="entry name" value="vWFA"/>
    <property type="match status" value="1"/>
</dbReference>
<dbReference type="Pfam" id="PF25106">
    <property type="entry name" value="VWA_4"/>
    <property type="match status" value="1"/>
</dbReference>
<dbReference type="SMART" id="SM00811">
    <property type="entry name" value="Alpha_kinase"/>
    <property type="match status" value="1"/>
</dbReference>